<dbReference type="InterPro" id="IPR011707">
    <property type="entry name" value="Cu-oxidase-like_N"/>
</dbReference>
<dbReference type="PANTHER" id="PTHR48267">
    <property type="entry name" value="CUPREDOXIN SUPERFAMILY PROTEIN"/>
    <property type="match status" value="1"/>
</dbReference>
<dbReference type="STRING" id="331679.IV81_GL000637"/>
<dbReference type="Pfam" id="PF07732">
    <property type="entry name" value="Cu-oxidase_3"/>
    <property type="match status" value="1"/>
</dbReference>
<comment type="similarity">
    <text evidence="1">Belongs to the multicopper oxidase family.</text>
</comment>
<accession>A0A0R2KUP4</accession>
<feature type="domain" description="Plastocyanin-like" evidence="5">
    <location>
        <begin position="55"/>
        <end position="169"/>
    </location>
</feature>
<dbReference type="SUPFAM" id="SSF49503">
    <property type="entry name" value="Cupredoxins"/>
    <property type="match status" value="3"/>
</dbReference>
<evidence type="ECO:0000256" key="1">
    <source>
        <dbReference type="ARBA" id="ARBA00010609"/>
    </source>
</evidence>
<dbReference type="InterPro" id="IPR033138">
    <property type="entry name" value="Cu_oxidase_CS"/>
</dbReference>
<keyword evidence="3" id="KW-0560">Oxidoreductase</keyword>
<dbReference type="GO" id="GO:0005507">
    <property type="term" value="F:copper ion binding"/>
    <property type="evidence" value="ECO:0007669"/>
    <property type="project" value="InterPro"/>
</dbReference>
<dbReference type="GO" id="GO:0016491">
    <property type="term" value="F:oxidoreductase activity"/>
    <property type="evidence" value="ECO:0007669"/>
    <property type="project" value="UniProtKB-KW"/>
</dbReference>
<keyword evidence="2" id="KW-0479">Metal-binding</keyword>
<evidence type="ECO:0000313" key="7">
    <source>
        <dbReference type="Proteomes" id="UP000051859"/>
    </source>
</evidence>
<feature type="domain" description="Plastocyanin-like" evidence="4">
    <location>
        <begin position="337"/>
        <end position="458"/>
    </location>
</feature>
<keyword evidence="7" id="KW-1185">Reference proteome</keyword>
<dbReference type="EMBL" id="JQBX01000018">
    <property type="protein sequence ID" value="KRN93283.1"/>
    <property type="molecule type" value="Genomic_DNA"/>
</dbReference>
<dbReference type="InterPro" id="IPR011706">
    <property type="entry name" value="Cu-oxidase_C"/>
</dbReference>
<evidence type="ECO:0000313" key="6">
    <source>
        <dbReference type="EMBL" id="KRN93283.1"/>
    </source>
</evidence>
<name>A0A0R2KUP4_9LACO</name>
<dbReference type="CDD" id="cd13890">
    <property type="entry name" value="CuRO_3_CueO_FtsP"/>
    <property type="match status" value="1"/>
</dbReference>
<dbReference type="Gene3D" id="2.60.40.420">
    <property type="entry name" value="Cupredoxins - blue copper proteins"/>
    <property type="match status" value="3"/>
</dbReference>
<evidence type="ECO:0008006" key="8">
    <source>
        <dbReference type="Google" id="ProtNLM"/>
    </source>
</evidence>
<comment type="caution">
    <text evidence="6">The sequence shown here is derived from an EMBL/GenBank/DDBJ whole genome shotgun (WGS) entry which is preliminary data.</text>
</comment>
<evidence type="ECO:0000259" key="4">
    <source>
        <dbReference type="Pfam" id="PF07731"/>
    </source>
</evidence>
<evidence type="ECO:0000259" key="5">
    <source>
        <dbReference type="Pfam" id="PF07732"/>
    </source>
</evidence>
<dbReference type="Pfam" id="PF07731">
    <property type="entry name" value="Cu-oxidase_2"/>
    <property type="match status" value="1"/>
</dbReference>
<dbReference type="AlphaFoldDB" id="A0A0R2KUP4"/>
<dbReference type="PATRIC" id="fig|331679.3.peg.644"/>
<dbReference type="PROSITE" id="PS00080">
    <property type="entry name" value="MULTICOPPER_OXIDASE2"/>
    <property type="match status" value="1"/>
</dbReference>
<dbReference type="CDD" id="cd13867">
    <property type="entry name" value="CuRO_2_CueO_FtsP"/>
    <property type="match status" value="1"/>
</dbReference>
<proteinExistence type="inferred from homology"/>
<dbReference type="RefSeq" id="WP_057803914.1">
    <property type="nucleotide sequence ID" value="NZ_JQBX01000018.1"/>
</dbReference>
<dbReference type="CDD" id="cd04232">
    <property type="entry name" value="CuRO_1_CueO_FtsP"/>
    <property type="match status" value="1"/>
</dbReference>
<evidence type="ECO:0000256" key="2">
    <source>
        <dbReference type="ARBA" id="ARBA00022723"/>
    </source>
</evidence>
<dbReference type="PANTHER" id="PTHR48267:SF1">
    <property type="entry name" value="BILIRUBIN OXIDASE"/>
    <property type="match status" value="1"/>
</dbReference>
<sequence>MITKYLYDENAYDYHDGGYVQLEQAPGAEHQLNVPPILAPDRVEGNDIFYTVTAQAGETSILPGAKTRTWGYNGSILGPLIKFEMGKTYHVTLKNELDEVTTFHWHGLNIVGPYDDGGPHAPVYPNGERKITFTVDQPAANIWLHPHPCPQTARQVWNGLAAPVIISDQHEESLDLPRQWGVDDFPIVLQDRTYHENQLDYNEDYDVDGTLGRYALINGTVNPVVDVKKPIMRLRLLNGSNRREWRLHFEDFHPFTQIGSDGGLLPEAVELDRIMLTCAERADILVDFSEYAPGQEVILKTDDFNLIKFKIGDFDAEKIELPSPLAKIEEIKVDSETPVFKTVMSGMDDQVRLDGKLFDMQRIDTRQEVNKTQIWEISNTNDMDGGMIHPFHIHGCQFQLIKRNGKEVNPNEHGWKDTIGVNPNETVTIKVRFTKLGIFMYHCHILEHEDTGMMAQIEIFDPKHPIEYHLMSMDHQM</sequence>
<protein>
    <recommendedName>
        <fullName evidence="8">Copper oxidase</fullName>
    </recommendedName>
</protein>
<dbReference type="InterPro" id="IPR002355">
    <property type="entry name" value="Cu_oxidase_Cu_BS"/>
</dbReference>
<evidence type="ECO:0000256" key="3">
    <source>
        <dbReference type="ARBA" id="ARBA00023002"/>
    </source>
</evidence>
<dbReference type="Proteomes" id="UP000051859">
    <property type="component" value="Unassembled WGS sequence"/>
</dbReference>
<gene>
    <name evidence="6" type="ORF">IV81_GL000637</name>
</gene>
<dbReference type="InterPro" id="IPR045087">
    <property type="entry name" value="Cu-oxidase_fam"/>
</dbReference>
<organism evidence="6 7">
    <name type="scientific">Pediococcus stilesii</name>
    <dbReference type="NCBI Taxonomy" id="331679"/>
    <lineage>
        <taxon>Bacteria</taxon>
        <taxon>Bacillati</taxon>
        <taxon>Bacillota</taxon>
        <taxon>Bacilli</taxon>
        <taxon>Lactobacillales</taxon>
        <taxon>Lactobacillaceae</taxon>
        <taxon>Pediococcus</taxon>
    </lineage>
</organism>
<dbReference type="PROSITE" id="PS00079">
    <property type="entry name" value="MULTICOPPER_OXIDASE1"/>
    <property type="match status" value="1"/>
</dbReference>
<reference evidence="6 7" key="1">
    <citation type="journal article" date="2015" name="Genome Announc.">
        <title>Expanding the biotechnology potential of lactobacilli through comparative genomics of 213 strains and associated genera.</title>
        <authorList>
            <person name="Sun Z."/>
            <person name="Harris H.M."/>
            <person name="McCann A."/>
            <person name="Guo C."/>
            <person name="Argimon S."/>
            <person name="Zhang W."/>
            <person name="Yang X."/>
            <person name="Jeffery I.B."/>
            <person name="Cooney J.C."/>
            <person name="Kagawa T.F."/>
            <person name="Liu W."/>
            <person name="Song Y."/>
            <person name="Salvetti E."/>
            <person name="Wrobel A."/>
            <person name="Rasinkangas P."/>
            <person name="Parkhill J."/>
            <person name="Rea M.C."/>
            <person name="O'Sullivan O."/>
            <person name="Ritari J."/>
            <person name="Douillard F.P."/>
            <person name="Paul Ross R."/>
            <person name="Yang R."/>
            <person name="Briner A.E."/>
            <person name="Felis G.E."/>
            <person name="de Vos W.M."/>
            <person name="Barrangou R."/>
            <person name="Klaenhammer T.R."/>
            <person name="Caufield P.W."/>
            <person name="Cui Y."/>
            <person name="Zhang H."/>
            <person name="O'Toole P.W."/>
        </authorList>
    </citation>
    <scope>NUCLEOTIDE SEQUENCE [LARGE SCALE GENOMIC DNA]</scope>
    <source>
        <strain evidence="6 7">DSM 18001</strain>
    </source>
</reference>
<dbReference type="InterPro" id="IPR008972">
    <property type="entry name" value="Cupredoxin"/>
</dbReference>